<dbReference type="PRINTS" id="PR00035">
    <property type="entry name" value="HTHGNTR"/>
</dbReference>
<keyword evidence="2" id="KW-0663">Pyridoxal phosphate</keyword>
<dbReference type="InterPro" id="IPR051446">
    <property type="entry name" value="HTH_trans_reg/aminotransferase"/>
</dbReference>
<name>A0ABQ2D393_9DEIO</name>
<reference evidence="8" key="1">
    <citation type="journal article" date="2019" name="Int. J. Syst. Evol. Microbiol.">
        <title>The Global Catalogue of Microorganisms (GCM) 10K type strain sequencing project: providing services to taxonomists for standard genome sequencing and annotation.</title>
        <authorList>
            <consortium name="The Broad Institute Genomics Platform"/>
            <consortium name="The Broad Institute Genome Sequencing Center for Infectious Disease"/>
            <person name="Wu L."/>
            <person name="Ma J."/>
        </authorList>
    </citation>
    <scope>NUCLEOTIDE SEQUENCE [LARGE SCALE GENOMIC DNA]</scope>
    <source>
        <strain evidence="8">JCM 14370</strain>
    </source>
</reference>
<keyword evidence="5" id="KW-0804">Transcription</keyword>
<feature type="domain" description="HTH gntR-type" evidence="6">
    <location>
        <begin position="24"/>
        <end position="92"/>
    </location>
</feature>
<dbReference type="CDD" id="cd00609">
    <property type="entry name" value="AAT_like"/>
    <property type="match status" value="1"/>
</dbReference>
<evidence type="ECO:0000256" key="2">
    <source>
        <dbReference type="ARBA" id="ARBA00022898"/>
    </source>
</evidence>
<evidence type="ECO:0000256" key="4">
    <source>
        <dbReference type="ARBA" id="ARBA00023125"/>
    </source>
</evidence>
<dbReference type="PANTHER" id="PTHR46577">
    <property type="entry name" value="HTH-TYPE TRANSCRIPTIONAL REGULATORY PROTEIN GABR"/>
    <property type="match status" value="1"/>
</dbReference>
<dbReference type="Gene3D" id="3.40.640.10">
    <property type="entry name" value="Type I PLP-dependent aspartate aminotransferase-like (Major domain)"/>
    <property type="match status" value="1"/>
</dbReference>
<dbReference type="SUPFAM" id="SSF53383">
    <property type="entry name" value="PLP-dependent transferases"/>
    <property type="match status" value="1"/>
</dbReference>
<keyword evidence="4" id="KW-0238">DNA-binding</keyword>
<evidence type="ECO:0000256" key="1">
    <source>
        <dbReference type="ARBA" id="ARBA00005384"/>
    </source>
</evidence>
<comment type="similarity">
    <text evidence="1">In the C-terminal section; belongs to the class-I pyridoxal-phosphate-dependent aminotransferase family.</text>
</comment>
<dbReference type="SMART" id="SM00345">
    <property type="entry name" value="HTH_GNTR"/>
    <property type="match status" value="1"/>
</dbReference>
<organism evidence="7 8">
    <name type="scientific">Deinococcus roseus</name>
    <dbReference type="NCBI Taxonomy" id="392414"/>
    <lineage>
        <taxon>Bacteria</taxon>
        <taxon>Thermotogati</taxon>
        <taxon>Deinococcota</taxon>
        <taxon>Deinococci</taxon>
        <taxon>Deinococcales</taxon>
        <taxon>Deinococcaceae</taxon>
        <taxon>Deinococcus</taxon>
    </lineage>
</organism>
<evidence type="ECO:0000256" key="5">
    <source>
        <dbReference type="ARBA" id="ARBA00023163"/>
    </source>
</evidence>
<dbReference type="InterPro" id="IPR036390">
    <property type="entry name" value="WH_DNA-bd_sf"/>
</dbReference>
<proteinExistence type="inferred from homology"/>
<dbReference type="Gene3D" id="1.10.10.10">
    <property type="entry name" value="Winged helix-like DNA-binding domain superfamily/Winged helix DNA-binding domain"/>
    <property type="match status" value="1"/>
</dbReference>
<evidence type="ECO:0000313" key="7">
    <source>
        <dbReference type="EMBL" id="GGJ40604.1"/>
    </source>
</evidence>
<evidence type="ECO:0000256" key="3">
    <source>
        <dbReference type="ARBA" id="ARBA00023015"/>
    </source>
</evidence>
<keyword evidence="3" id="KW-0805">Transcription regulation</keyword>
<keyword evidence="8" id="KW-1185">Reference proteome</keyword>
<dbReference type="InterPro" id="IPR036388">
    <property type="entry name" value="WH-like_DNA-bd_sf"/>
</dbReference>
<dbReference type="PROSITE" id="PS50949">
    <property type="entry name" value="HTH_GNTR"/>
    <property type="match status" value="1"/>
</dbReference>
<dbReference type="InterPro" id="IPR004839">
    <property type="entry name" value="Aminotransferase_I/II_large"/>
</dbReference>
<dbReference type="Proteomes" id="UP000632222">
    <property type="component" value="Unassembled WGS sequence"/>
</dbReference>
<dbReference type="EMBL" id="BMOD01000010">
    <property type="protein sequence ID" value="GGJ40604.1"/>
    <property type="molecule type" value="Genomic_DNA"/>
</dbReference>
<dbReference type="PANTHER" id="PTHR46577:SF1">
    <property type="entry name" value="HTH-TYPE TRANSCRIPTIONAL REGULATORY PROTEIN GABR"/>
    <property type="match status" value="1"/>
</dbReference>
<dbReference type="SUPFAM" id="SSF46785">
    <property type="entry name" value="Winged helix' DNA-binding domain"/>
    <property type="match status" value="1"/>
</dbReference>
<protein>
    <submittedName>
        <fullName evidence="7">GntR family transcriptional regulator</fullName>
    </submittedName>
</protein>
<evidence type="ECO:0000313" key="8">
    <source>
        <dbReference type="Proteomes" id="UP000632222"/>
    </source>
</evidence>
<gene>
    <name evidence="7" type="ORF">GCM10008938_28360</name>
</gene>
<accession>A0ABQ2D393</accession>
<dbReference type="InterPro" id="IPR000524">
    <property type="entry name" value="Tscrpt_reg_HTH_GntR"/>
</dbReference>
<evidence type="ECO:0000259" key="6">
    <source>
        <dbReference type="PROSITE" id="PS50949"/>
    </source>
</evidence>
<dbReference type="Pfam" id="PF00392">
    <property type="entry name" value="GntR"/>
    <property type="match status" value="1"/>
</dbReference>
<dbReference type="Pfam" id="PF00155">
    <property type="entry name" value="Aminotran_1_2"/>
    <property type="match status" value="1"/>
</dbReference>
<dbReference type="InterPro" id="IPR015424">
    <property type="entry name" value="PyrdxlP-dep_Trfase"/>
</dbReference>
<comment type="caution">
    <text evidence="7">The sequence shown here is derived from an EMBL/GenBank/DDBJ whole genome shotgun (WGS) entry which is preliminary data.</text>
</comment>
<dbReference type="RefSeq" id="WP_189003354.1">
    <property type="nucleotide sequence ID" value="NZ_BMOD01000010.1"/>
</dbReference>
<dbReference type="CDD" id="cd07377">
    <property type="entry name" value="WHTH_GntR"/>
    <property type="match status" value="1"/>
</dbReference>
<sequence>MTPTPKNPRAAVVPPIRLERKKGVSLEQQLVRALREAILQGVLPEGARLASQRQLAREYQVNRNVVVAALETLQAEGYLFTRHGAGTFTGKGVQRATPPLKAPSAGRWLRMLPDIQVDAPHRTGVLEFRVCQPSTAFWNAEDWQKSLKHASRQPMGGDYPDPQGLLAFRQEIALYLNRSRGLHCGPENVLVTAGALQGIDLVARLVVHPEDGVAFEDPGYRLARQVFQTRGAHLAPVAVDEDGLSVEHLQAFAQPPMLAYVTPSHQFPVGGRMPLTRRLSLLDWAEQHDSLILEDDYDSEFRYDAPPLPALASLDTRGRVVYVGSFSKVLSPELRMGYLVAPPVVMQQLIRLKQLSDYHTPTLMQHLLTHFLQTGALDRHIRKMRRMYAELRAALEPLNHLSRDIRLKGLEAGLHAFLELPSALPAQQVAAHCLQRGVLVRDVQNYALGPVQQKGLILGYGHLDLSELKRGVEVLSRVLRSFL</sequence>
<dbReference type="InterPro" id="IPR015421">
    <property type="entry name" value="PyrdxlP-dep_Trfase_major"/>
</dbReference>